<organism evidence="9 10">
    <name type="scientific">Thalictrum thalictroides</name>
    <name type="common">Rue-anemone</name>
    <name type="synonym">Anemone thalictroides</name>
    <dbReference type="NCBI Taxonomy" id="46969"/>
    <lineage>
        <taxon>Eukaryota</taxon>
        <taxon>Viridiplantae</taxon>
        <taxon>Streptophyta</taxon>
        <taxon>Embryophyta</taxon>
        <taxon>Tracheophyta</taxon>
        <taxon>Spermatophyta</taxon>
        <taxon>Magnoliopsida</taxon>
        <taxon>Ranunculales</taxon>
        <taxon>Ranunculaceae</taxon>
        <taxon>Thalictroideae</taxon>
        <taxon>Thalictrum</taxon>
    </lineage>
</organism>
<proteinExistence type="predicted"/>
<evidence type="ECO:0000259" key="7">
    <source>
        <dbReference type="PROSITE" id="PS50066"/>
    </source>
</evidence>
<keyword evidence="2" id="KW-0805">Transcription regulation</keyword>
<dbReference type="OrthoDB" id="1898716at2759"/>
<evidence type="ECO:0000256" key="3">
    <source>
        <dbReference type="ARBA" id="ARBA00023125"/>
    </source>
</evidence>
<keyword evidence="5" id="KW-0539">Nucleus</keyword>
<dbReference type="GO" id="GO:0003700">
    <property type="term" value="F:DNA-binding transcription factor activity"/>
    <property type="evidence" value="ECO:0007669"/>
    <property type="project" value="InterPro"/>
</dbReference>
<evidence type="ECO:0000256" key="1">
    <source>
        <dbReference type="ARBA" id="ARBA00004123"/>
    </source>
</evidence>
<dbReference type="GO" id="GO:0046983">
    <property type="term" value="F:protein dimerization activity"/>
    <property type="evidence" value="ECO:0007669"/>
    <property type="project" value="InterPro"/>
</dbReference>
<feature type="domain" description="K-box" evidence="8">
    <location>
        <begin position="87"/>
        <end position="177"/>
    </location>
</feature>
<keyword evidence="3" id="KW-0238">DNA-binding</keyword>
<protein>
    <submittedName>
        <fullName evidence="9">Mads-box transcription factor</fullName>
    </submittedName>
</protein>
<keyword evidence="10" id="KW-1185">Reference proteome</keyword>
<name>A0A7J6W859_THATH</name>
<dbReference type="Proteomes" id="UP000554482">
    <property type="component" value="Unassembled WGS sequence"/>
</dbReference>
<sequence length="220" mass="25464">MVRGKTQVKRIENAASRQVTFSKRRKGLLKKAHELSVLCDAEVSLIVFSPTGKLYEFSNSSMQRTIERYQKQAKDLQLYNNELEHNMQQLKYEAGECEKKIEILEVSKRRLLGEGLSSCSTEELQRLENQLQRSIISIRHRKSQLLAEQVDQLKEQEKTLIQEQVVLREQCAQQVQQSIEQRETVPSSESSDNCELELDLFIGRPARRSSTTNVCLLQPR</sequence>
<feature type="coiled-coil region" evidence="6">
    <location>
        <begin position="59"/>
        <end position="100"/>
    </location>
</feature>
<feature type="domain" description="MADS-box" evidence="7">
    <location>
        <begin position="1"/>
        <end position="61"/>
    </location>
</feature>
<gene>
    <name evidence="9" type="ORF">FRX31_016869</name>
</gene>
<dbReference type="GO" id="GO:0045944">
    <property type="term" value="P:positive regulation of transcription by RNA polymerase II"/>
    <property type="evidence" value="ECO:0007669"/>
    <property type="project" value="InterPro"/>
</dbReference>
<dbReference type="Pfam" id="PF00319">
    <property type="entry name" value="SRF-TF"/>
    <property type="match status" value="1"/>
</dbReference>
<dbReference type="GO" id="GO:0009908">
    <property type="term" value="P:flower development"/>
    <property type="evidence" value="ECO:0007669"/>
    <property type="project" value="UniProtKB-ARBA"/>
</dbReference>
<evidence type="ECO:0000256" key="6">
    <source>
        <dbReference type="SAM" id="Coils"/>
    </source>
</evidence>
<comment type="caution">
    <text evidence="9">The sequence shown here is derived from an EMBL/GenBank/DDBJ whole genome shotgun (WGS) entry which is preliminary data.</text>
</comment>
<evidence type="ECO:0000256" key="2">
    <source>
        <dbReference type="ARBA" id="ARBA00023015"/>
    </source>
</evidence>
<accession>A0A7J6W859</accession>
<dbReference type="GO" id="GO:0000977">
    <property type="term" value="F:RNA polymerase II transcription regulatory region sequence-specific DNA binding"/>
    <property type="evidence" value="ECO:0007669"/>
    <property type="project" value="InterPro"/>
</dbReference>
<reference evidence="9 10" key="1">
    <citation type="submission" date="2020-06" db="EMBL/GenBank/DDBJ databases">
        <title>Transcriptomic and genomic resources for Thalictrum thalictroides and T. hernandezii: Facilitating candidate gene discovery in an emerging model plant lineage.</title>
        <authorList>
            <person name="Arias T."/>
            <person name="Riano-Pachon D.M."/>
            <person name="Di Stilio V.S."/>
        </authorList>
    </citation>
    <scope>NUCLEOTIDE SEQUENCE [LARGE SCALE GENOMIC DNA]</scope>
    <source>
        <strain evidence="10">cv. WT478/WT964</strain>
        <tissue evidence="9">Leaves</tissue>
    </source>
</reference>
<dbReference type="EMBL" id="JABWDY010019913">
    <property type="protein sequence ID" value="KAF5193544.1"/>
    <property type="molecule type" value="Genomic_DNA"/>
</dbReference>
<dbReference type="SUPFAM" id="SSF55455">
    <property type="entry name" value="SRF-like"/>
    <property type="match status" value="1"/>
</dbReference>
<evidence type="ECO:0000256" key="5">
    <source>
        <dbReference type="ARBA" id="ARBA00023242"/>
    </source>
</evidence>
<dbReference type="PROSITE" id="PS50066">
    <property type="entry name" value="MADS_BOX_2"/>
    <property type="match status" value="1"/>
</dbReference>
<dbReference type="PROSITE" id="PS51297">
    <property type="entry name" value="K_BOX"/>
    <property type="match status" value="1"/>
</dbReference>
<evidence type="ECO:0000256" key="4">
    <source>
        <dbReference type="ARBA" id="ARBA00023163"/>
    </source>
</evidence>
<dbReference type="CDD" id="cd00265">
    <property type="entry name" value="MADS_MEF2_like"/>
    <property type="match status" value="1"/>
</dbReference>
<dbReference type="SMART" id="SM00432">
    <property type="entry name" value="MADS"/>
    <property type="match status" value="1"/>
</dbReference>
<dbReference type="GO" id="GO:0099402">
    <property type="term" value="P:plant organ development"/>
    <property type="evidence" value="ECO:0007669"/>
    <property type="project" value="UniProtKB-ARBA"/>
</dbReference>
<dbReference type="InterPro" id="IPR036879">
    <property type="entry name" value="TF_MADSbox_sf"/>
</dbReference>
<dbReference type="FunFam" id="3.40.1810.10:FF:000030">
    <property type="entry name" value="Agamous-like MADS-box protein AGL13"/>
    <property type="match status" value="1"/>
</dbReference>
<keyword evidence="4" id="KW-0804">Transcription</keyword>
<dbReference type="GO" id="GO:0005634">
    <property type="term" value="C:nucleus"/>
    <property type="evidence" value="ECO:0007669"/>
    <property type="project" value="UniProtKB-SubCell"/>
</dbReference>
<dbReference type="PROSITE" id="PS00350">
    <property type="entry name" value="MADS_BOX_1"/>
    <property type="match status" value="1"/>
</dbReference>
<evidence type="ECO:0000313" key="10">
    <source>
        <dbReference type="Proteomes" id="UP000554482"/>
    </source>
</evidence>
<dbReference type="InterPro" id="IPR033896">
    <property type="entry name" value="MEF2-like_N"/>
</dbReference>
<evidence type="ECO:0000313" key="9">
    <source>
        <dbReference type="EMBL" id="KAF5193544.1"/>
    </source>
</evidence>
<dbReference type="PANTHER" id="PTHR48019">
    <property type="entry name" value="SERUM RESPONSE FACTOR HOMOLOG"/>
    <property type="match status" value="1"/>
</dbReference>
<dbReference type="Pfam" id="PF01486">
    <property type="entry name" value="K-box"/>
    <property type="match status" value="1"/>
</dbReference>
<dbReference type="InterPro" id="IPR050142">
    <property type="entry name" value="MADS-box/MEF2_TF"/>
</dbReference>
<dbReference type="InterPro" id="IPR002100">
    <property type="entry name" value="TF_MADSbox"/>
</dbReference>
<comment type="subcellular location">
    <subcellularLocation>
        <location evidence="1">Nucleus</location>
    </subcellularLocation>
</comment>
<dbReference type="AlphaFoldDB" id="A0A7J6W859"/>
<evidence type="ECO:0000259" key="8">
    <source>
        <dbReference type="PROSITE" id="PS51297"/>
    </source>
</evidence>
<feature type="coiled-coil region" evidence="6">
    <location>
        <begin position="143"/>
        <end position="170"/>
    </location>
</feature>
<keyword evidence="6" id="KW-0175">Coiled coil</keyword>
<dbReference type="Gene3D" id="3.40.1810.10">
    <property type="entry name" value="Transcription factor, MADS-box"/>
    <property type="match status" value="1"/>
</dbReference>
<dbReference type="InterPro" id="IPR002487">
    <property type="entry name" value="TF_Kbox"/>
</dbReference>
<dbReference type="PRINTS" id="PR00404">
    <property type="entry name" value="MADSDOMAIN"/>
</dbReference>